<dbReference type="AlphaFoldDB" id="A0A819ZDE9"/>
<dbReference type="Gene3D" id="2.20.110.10">
    <property type="entry name" value="Histone H3 K4-specific methyltransferase SET7/9 N-terminal domain"/>
    <property type="match status" value="1"/>
</dbReference>
<proteinExistence type="predicted"/>
<dbReference type="PANTHER" id="PTHR23084:SF263">
    <property type="entry name" value="MORN REPEAT-CONTAINING PROTEIN 1"/>
    <property type="match status" value="1"/>
</dbReference>
<organism evidence="2 3">
    <name type="scientific">Adineta steineri</name>
    <dbReference type="NCBI Taxonomy" id="433720"/>
    <lineage>
        <taxon>Eukaryota</taxon>
        <taxon>Metazoa</taxon>
        <taxon>Spiralia</taxon>
        <taxon>Gnathifera</taxon>
        <taxon>Rotifera</taxon>
        <taxon>Eurotatoria</taxon>
        <taxon>Bdelloidea</taxon>
        <taxon>Adinetida</taxon>
        <taxon>Adinetidae</taxon>
        <taxon>Adineta</taxon>
    </lineage>
</organism>
<sequence>MQGRGTKTWISRGKYIGDWVNDTITGQGTYRWLNGDKYTGDFVNDTRTGNGTYTWSNGNNLPRSSTDHTVTSLKQLRNVFTSTNRSTGAITQSILLEEPNPPCIQCGDIEQRVRVGINISLFTLYSLYERLIRKHLKVNKPDVIIADDTITDEDEYIIVDDEIIGEIKQIEQSLKGKLSKHADDDGDDNIQHSYDYQDELNIVKKTKILLITHDDHDNNNSNNGPMHTSFAMRVDDQAPTYTNGHHAHQEISGNNTKVNTKNYIQTCDGKYSVSRGAGIRDRPSPKCPF</sequence>
<gene>
    <name evidence="2" type="ORF">OKA104_LOCUS39185</name>
</gene>
<evidence type="ECO:0000313" key="3">
    <source>
        <dbReference type="Proteomes" id="UP000663881"/>
    </source>
</evidence>
<dbReference type="Gene3D" id="3.10.290.20">
    <property type="entry name" value="Ubiquitin-like 2 activating enzyme e1b. Chain: B, domain 3"/>
    <property type="match status" value="1"/>
</dbReference>
<accession>A0A819ZDE9</accession>
<evidence type="ECO:0000256" key="1">
    <source>
        <dbReference type="ARBA" id="ARBA00022737"/>
    </source>
</evidence>
<dbReference type="Proteomes" id="UP000663881">
    <property type="component" value="Unassembled WGS sequence"/>
</dbReference>
<reference evidence="2" key="1">
    <citation type="submission" date="2021-02" db="EMBL/GenBank/DDBJ databases">
        <authorList>
            <person name="Nowell W R."/>
        </authorList>
    </citation>
    <scope>NUCLEOTIDE SEQUENCE</scope>
</reference>
<dbReference type="EMBL" id="CAJOAY010007526">
    <property type="protein sequence ID" value="CAF4168291.1"/>
    <property type="molecule type" value="Genomic_DNA"/>
</dbReference>
<keyword evidence="1" id="KW-0677">Repeat</keyword>
<protein>
    <submittedName>
        <fullName evidence="2">Uncharacterized protein</fullName>
    </submittedName>
</protein>
<evidence type="ECO:0000313" key="2">
    <source>
        <dbReference type="EMBL" id="CAF4168291.1"/>
    </source>
</evidence>
<dbReference type="PANTHER" id="PTHR23084">
    <property type="entry name" value="PHOSPHATIDYLINOSITOL-4-PHOSPHATE 5-KINASE RELATED"/>
    <property type="match status" value="1"/>
</dbReference>
<dbReference type="Pfam" id="PF02493">
    <property type="entry name" value="MORN"/>
    <property type="match status" value="2"/>
</dbReference>
<dbReference type="SUPFAM" id="SSF82185">
    <property type="entry name" value="Histone H3 K4-specific methyltransferase SET7/9 N-terminal domain"/>
    <property type="match status" value="1"/>
</dbReference>
<name>A0A819ZDE9_9BILA</name>
<comment type="caution">
    <text evidence="2">The sequence shown here is derived from an EMBL/GenBank/DDBJ whole genome shotgun (WGS) entry which is preliminary data.</text>
</comment>
<dbReference type="SMART" id="SM00698">
    <property type="entry name" value="MORN"/>
    <property type="match status" value="2"/>
</dbReference>
<dbReference type="InterPro" id="IPR003409">
    <property type="entry name" value="MORN"/>
</dbReference>